<accession>A0A9D4I648</accession>
<protein>
    <submittedName>
        <fullName evidence="4">Uncharacterized protein</fullName>
    </submittedName>
</protein>
<keyword evidence="2" id="KW-0677">Repeat</keyword>
<dbReference type="Pfam" id="PF04886">
    <property type="entry name" value="PT"/>
    <property type="match status" value="1"/>
</dbReference>
<feature type="compositionally biased region" description="Polar residues" evidence="3">
    <location>
        <begin position="14"/>
        <end position="26"/>
    </location>
</feature>
<feature type="region of interest" description="Disordered" evidence="3">
    <location>
        <begin position="1"/>
        <end position="33"/>
    </location>
</feature>
<gene>
    <name evidence="4" type="ORF">DPMN_183168</name>
</gene>
<evidence type="ECO:0000313" key="4">
    <source>
        <dbReference type="EMBL" id="KAH3748718.1"/>
    </source>
</evidence>
<proteinExistence type="predicted"/>
<dbReference type="InterPro" id="IPR006970">
    <property type="entry name" value="PT"/>
</dbReference>
<reference evidence="4" key="2">
    <citation type="submission" date="2020-11" db="EMBL/GenBank/DDBJ databases">
        <authorList>
            <person name="McCartney M.A."/>
            <person name="Auch B."/>
            <person name="Kono T."/>
            <person name="Mallez S."/>
            <person name="Becker A."/>
            <person name="Gohl D.M."/>
            <person name="Silverstein K.A.T."/>
            <person name="Koren S."/>
            <person name="Bechman K.B."/>
            <person name="Herman A."/>
            <person name="Abrahante J.E."/>
            <person name="Garbe J."/>
        </authorList>
    </citation>
    <scope>NUCLEOTIDE SEQUENCE</scope>
    <source>
        <strain evidence="4">Duluth1</strain>
        <tissue evidence="4">Whole animal</tissue>
    </source>
</reference>
<organism evidence="4 5">
    <name type="scientific">Dreissena polymorpha</name>
    <name type="common">Zebra mussel</name>
    <name type="synonym">Mytilus polymorpha</name>
    <dbReference type="NCBI Taxonomy" id="45954"/>
    <lineage>
        <taxon>Eukaryota</taxon>
        <taxon>Metazoa</taxon>
        <taxon>Spiralia</taxon>
        <taxon>Lophotrochozoa</taxon>
        <taxon>Mollusca</taxon>
        <taxon>Bivalvia</taxon>
        <taxon>Autobranchia</taxon>
        <taxon>Heteroconchia</taxon>
        <taxon>Euheterodonta</taxon>
        <taxon>Imparidentia</taxon>
        <taxon>Neoheterodontei</taxon>
        <taxon>Myida</taxon>
        <taxon>Dreissenoidea</taxon>
        <taxon>Dreissenidae</taxon>
        <taxon>Dreissena</taxon>
    </lineage>
</organism>
<evidence type="ECO:0000256" key="2">
    <source>
        <dbReference type="ARBA" id="ARBA00022737"/>
    </source>
</evidence>
<evidence type="ECO:0000256" key="3">
    <source>
        <dbReference type="SAM" id="MobiDB-lite"/>
    </source>
</evidence>
<keyword evidence="5" id="KW-1185">Reference proteome</keyword>
<dbReference type="EMBL" id="JAIWYP010000010">
    <property type="protein sequence ID" value="KAH3748718.1"/>
    <property type="molecule type" value="Genomic_DNA"/>
</dbReference>
<keyword evidence="1" id="KW-0732">Signal</keyword>
<dbReference type="AlphaFoldDB" id="A0A9D4I648"/>
<dbReference type="Proteomes" id="UP000828390">
    <property type="component" value="Unassembled WGS sequence"/>
</dbReference>
<name>A0A9D4I648_DREPO</name>
<sequence length="57" mass="6325">MICVSPTHHPTDRPTIQLTNLPSNPLTYHPTDRPTIQLTNLPSNPLTYHPLTGLPSN</sequence>
<feature type="region of interest" description="Disordered" evidence="3">
    <location>
        <begin position="38"/>
        <end position="57"/>
    </location>
</feature>
<comment type="caution">
    <text evidence="4">The sequence shown here is derived from an EMBL/GenBank/DDBJ whole genome shotgun (WGS) entry which is preliminary data.</text>
</comment>
<reference evidence="4" key="1">
    <citation type="journal article" date="2019" name="bioRxiv">
        <title>The Genome of the Zebra Mussel, Dreissena polymorpha: A Resource for Invasive Species Research.</title>
        <authorList>
            <person name="McCartney M.A."/>
            <person name="Auch B."/>
            <person name="Kono T."/>
            <person name="Mallez S."/>
            <person name="Zhang Y."/>
            <person name="Obille A."/>
            <person name="Becker A."/>
            <person name="Abrahante J.E."/>
            <person name="Garbe J."/>
            <person name="Badalamenti J.P."/>
            <person name="Herman A."/>
            <person name="Mangelson H."/>
            <person name="Liachko I."/>
            <person name="Sullivan S."/>
            <person name="Sone E.D."/>
            <person name="Koren S."/>
            <person name="Silverstein K.A.T."/>
            <person name="Beckman K.B."/>
            <person name="Gohl D.M."/>
        </authorList>
    </citation>
    <scope>NUCLEOTIDE SEQUENCE</scope>
    <source>
        <strain evidence="4">Duluth1</strain>
        <tissue evidence="4">Whole animal</tissue>
    </source>
</reference>
<evidence type="ECO:0000313" key="5">
    <source>
        <dbReference type="Proteomes" id="UP000828390"/>
    </source>
</evidence>
<evidence type="ECO:0000256" key="1">
    <source>
        <dbReference type="ARBA" id="ARBA00022729"/>
    </source>
</evidence>